<proteinExistence type="predicted"/>
<dbReference type="EMBL" id="MT701593">
    <property type="protein sequence ID" value="QPB09585.1"/>
    <property type="molecule type" value="Genomic_DNA"/>
</dbReference>
<gene>
    <name evidence="1" type="ORF">CPT_Sycamore_045</name>
</gene>
<name>A0A873WNE3_9CAUD</name>
<dbReference type="Proteomes" id="UP000663175">
    <property type="component" value="Segment"/>
</dbReference>
<keyword evidence="2" id="KW-1185">Reference proteome</keyword>
<sequence>MAQVIQPEDFNKNTADPLRGRWTVDQMAAVCEALAGKFVFVETDNMTGHSWYIRLERVSYYHQTGSVLGYTKESPQGCWYPLASVGVIMDPRPGARGKWDALDIHRKAQAAKREAQRAKA</sequence>
<protein>
    <submittedName>
        <fullName evidence="1">Uncharacterized protein</fullName>
    </submittedName>
</protein>
<reference evidence="1" key="1">
    <citation type="submission" date="2020-07" db="EMBL/GenBank/DDBJ databases">
        <title>Complete genome sequence of Streptomyces phage Sycamore.</title>
        <authorList>
            <person name="Zhang X.-H."/>
            <person name="Rivera M."/>
            <person name="Marquez A."/>
            <person name="Clark J.D."/>
            <person name="Hernandez I."/>
            <person name="Liu M."/>
            <person name="Burrowes B.H."/>
        </authorList>
    </citation>
    <scope>NUCLEOTIDE SEQUENCE</scope>
</reference>
<organism evidence="1 2">
    <name type="scientific">Streptomyces phage Sycamore</name>
    <dbReference type="NCBI Taxonomy" id="2767589"/>
    <lineage>
        <taxon>Viruses</taxon>
        <taxon>Duplodnaviria</taxon>
        <taxon>Heunggongvirae</taxon>
        <taxon>Uroviricota</taxon>
        <taxon>Caudoviricetes</taxon>
        <taxon>Colingsworthviridae</taxon>
        <taxon>Sycamorevirus</taxon>
        <taxon>Sycamorevirus sycamore</taxon>
    </lineage>
</organism>
<accession>A0A873WNE3</accession>
<evidence type="ECO:0000313" key="1">
    <source>
        <dbReference type="EMBL" id="QPB09585.1"/>
    </source>
</evidence>
<evidence type="ECO:0000313" key="2">
    <source>
        <dbReference type="Proteomes" id="UP000663175"/>
    </source>
</evidence>